<dbReference type="OMA" id="YFPCGMY"/>
<dbReference type="SUPFAM" id="SSF103481">
    <property type="entry name" value="Multidrug resistance efflux transporter EmrE"/>
    <property type="match status" value="1"/>
</dbReference>
<dbReference type="RefSeq" id="XP_002773983.1">
    <property type="nucleotide sequence ID" value="XM_002773937.1"/>
</dbReference>
<dbReference type="GO" id="GO:0016020">
    <property type="term" value="C:membrane"/>
    <property type="evidence" value="ECO:0007669"/>
    <property type="project" value="UniProtKB-SubCell"/>
</dbReference>
<dbReference type="EMBL" id="GG680918">
    <property type="protein sequence ID" value="EER05799.1"/>
    <property type="molecule type" value="Genomic_DNA"/>
</dbReference>
<feature type="transmembrane region" description="Helical" evidence="6">
    <location>
        <begin position="246"/>
        <end position="270"/>
    </location>
</feature>
<dbReference type="Pfam" id="PF03151">
    <property type="entry name" value="TPT"/>
    <property type="match status" value="1"/>
</dbReference>
<reference evidence="8 9" key="1">
    <citation type="submission" date="2008-07" db="EMBL/GenBank/DDBJ databases">
        <authorList>
            <person name="El-Sayed N."/>
            <person name="Caler E."/>
            <person name="Inman J."/>
            <person name="Amedeo P."/>
            <person name="Hass B."/>
            <person name="Wortman J."/>
        </authorList>
    </citation>
    <scope>NUCLEOTIDE SEQUENCE [LARGE SCALE GENOMIC DNA]</scope>
    <source>
        <strain evidence="9">ATCC 50983 / TXsc</strain>
    </source>
</reference>
<evidence type="ECO:0000256" key="2">
    <source>
        <dbReference type="ARBA" id="ARBA00022692"/>
    </source>
</evidence>
<evidence type="ECO:0000256" key="4">
    <source>
        <dbReference type="ARBA" id="ARBA00023136"/>
    </source>
</evidence>
<evidence type="ECO:0000313" key="8">
    <source>
        <dbReference type="EMBL" id="EER05799.1"/>
    </source>
</evidence>
<sequence length="341" mass="37277">MTLLGYTVGELGIIAACFTCNVALVNSVKYIQYTLHYPYPLLISAVHMVFSWLACGVYVKFNVPALREYTLKRYMVEVFPVAAMASASIGCGNMALKYIFPSFHELLQQTSPAAQVLVCVLIYHQRYNLPTYLSMIPICGGAIMCSGGEVNFNVIGVTFSIGAVLTRALKNTMQAHLMTVSFTNIELLFVLAPANLFFFSTSSILSEGLTEPIVNLFRSPIALVAVIGSSMLACSYNLLAFKMLQVLSPVGAMVVHTLKTPATLLVSWMLFGNEVGVIQIVGFIIITMGVYYYKHYGEEIKEEAEYDGVNKQEELEQLDIEENGAETASVSSGGDKPAGKE</sequence>
<dbReference type="InterPro" id="IPR050186">
    <property type="entry name" value="TPT_transporter"/>
</dbReference>
<evidence type="ECO:0000256" key="1">
    <source>
        <dbReference type="ARBA" id="ARBA00004141"/>
    </source>
</evidence>
<evidence type="ECO:0000259" key="7">
    <source>
        <dbReference type="Pfam" id="PF03151"/>
    </source>
</evidence>
<dbReference type="InterPro" id="IPR037185">
    <property type="entry name" value="EmrE-like"/>
</dbReference>
<proteinExistence type="predicted"/>
<feature type="transmembrane region" description="Helical" evidence="6">
    <location>
        <begin position="79"/>
        <end position="100"/>
    </location>
</feature>
<keyword evidence="2 6" id="KW-0812">Transmembrane</keyword>
<feature type="transmembrane region" description="Helical" evidence="6">
    <location>
        <begin position="6"/>
        <end position="25"/>
    </location>
</feature>
<dbReference type="Proteomes" id="UP000007800">
    <property type="component" value="Unassembled WGS sequence"/>
</dbReference>
<gene>
    <name evidence="8" type="ORF">Pmar_PMAR011848</name>
</gene>
<evidence type="ECO:0000256" key="3">
    <source>
        <dbReference type="ARBA" id="ARBA00022989"/>
    </source>
</evidence>
<dbReference type="InterPro" id="IPR004853">
    <property type="entry name" value="Sugar_P_trans_dom"/>
</dbReference>
<dbReference type="PANTHER" id="PTHR11132">
    <property type="entry name" value="SOLUTE CARRIER FAMILY 35"/>
    <property type="match status" value="1"/>
</dbReference>
<evidence type="ECO:0000313" key="9">
    <source>
        <dbReference type="Proteomes" id="UP000007800"/>
    </source>
</evidence>
<keyword evidence="4 6" id="KW-0472">Membrane</keyword>
<keyword evidence="9" id="KW-1185">Reference proteome</keyword>
<keyword evidence="3 6" id="KW-1133">Transmembrane helix</keyword>
<dbReference type="GeneID" id="9043229"/>
<dbReference type="OrthoDB" id="10261634at2759"/>
<organism evidence="9">
    <name type="scientific">Perkinsus marinus (strain ATCC 50983 / TXsc)</name>
    <dbReference type="NCBI Taxonomy" id="423536"/>
    <lineage>
        <taxon>Eukaryota</taxon>
        <taxon>Sar</taxon>
        <taxon>Alveolata</taxon>
        <taxon>Perkinsozoa</taxon>
        <taxon>Perkinsea</taxon>
        <taxon>Perkinsida</taxon>
        <taxon>Perkinsidae</taxon>
        <taxon>Perkinsus</taxon>
    </lineage>
</organism>
<evidence type="ECO:0000256" key="5">
    <source>
        <dbReference type="SAM" id="MobiDB-lite"/>
    </source>
</evidence>
<feature type="transmembrane region" description="Helical" evidence="6">
    <location>
        <begin position="177"/>
        <end position="199"/>
    </location>
</feature>
<feature type="domain" description="Sugar phosphate transporter" evidence="7">
    <location>
        <begin position="18"/>
        <end position="293"/>
    </location>
</feature>
<feature type="transmembrane region" description="Helical" evidence="6">
    <location>
        <begin position="276"/>
        <end position="293"/>
    </location>
</feature>
<accession>C5LBH8</accession>
<comment type="subcellular location">
    <subcellularLocation>
        <location evidence="1">Membrane</location>
        <topology evidence="1">Multi-pass membrane protein</topology>
    </subcellularLocation>
</comment>
<feature type="transmembrane region" description="Helical" evidence="6">
    <location>
        <begin position="219"/>
        <end position="239"/>
    </location>
</feature>
<dbReference type="InParanoid" id="C5LBH8"/>
<dbReference type="AlphaFoldDB" id="C5LBH8"/>
<evidence type="ECO:0000256" key="6">
    <source>
        <dbReference type="SAM" id="Phobius"/>
    </source>
</evidence>
<feature type="transmembrane region" description="Helical" evidence="6">
    <location>
        <begin position="37"/>
        <end position="59"/>
    </location>
</feature>
<feature type="region of interest" description="Disordered" evidence="5">
    <location>
        <begin position="321"/>
        <end position="341"/>
    </location>
</feature>
<name>C5LBH8_PERM5</name>
<protein>
    <recommendedName>
        <fullName evidence="7">Sugar phosphate transporter domain-containing protein</fullName>
    </recommendedName>
</protein>